<keyword evidence="2" id="KW-1185">Reference proteome</keyword>
<accession>A0A1H6WR28</accession>
<dbReference type="STRING" id="667676.SAMN05192539_1007223"/>
<dbReference type="RefSeq" id="WP_090865425.1">
    <property type="nucleotide sequence ID" value="NZ_FNYE01000007.1"/>
</dbReference>
<proteinExistence type="predicted"/>
<gene>
    <name evidence="1" type="ORF">SAMN05192539_1007223</name>
</gene>
<dbReference type="AlphaFoldDB" id="A0A1H6WR28"/>
<evidence type="ECO:0000313" key="2">
    <source>
        <dbReference type="Proteomes" id="UP000198866"/>
    </source>
</evidence>
<dbReference type="Proteomes" id="UP000198866">
    <property type="component" value="Unassembled WGS sequence"/>
</dbReference>
<dbReference type="EMBL" id="FNYE01000007">
    <property type="protein sequence ID" value="SEJ19469.1"/>
    <property type="molecule type" value="Genomic_DNA"/>
</dbReference>
<evidence type="ECO:0000313" key="1">
    <source>
        <dbReference type="EMBL" id="SEJ19469.1"/>
    </source>
</evidence>
<sequence length="148" mass="16329">MSTLMEIELQRKGEHALTLVANRIKALGDRMRGATIQIAWVEIGETRLFIAGINSSAGFNDRQRDELKRLGILEVPCHLKGVRREDGGAPHAEENMAAYIHDRGGRGLRWSRAVVGGVFDTRRGSQSYVCAACRAMVERVGGVIEPPF</sequence>
<protein>
    <submittedName>
        <fullName evidence="1">Uncharacterized protein</fullName>
    </submittedName>
</protein>
<organism evidence="1 2">
    <name type="scientific">Paraburkholderia diazotrophica</name>
    <dbReference type="NCBI Taxonomy" id="667676"/>
    <lineage>
        <taxon>Bacteria</taxon>
        <taxon>Pseudomonadati</taxon>
        <taxon>Pseudomonadota</taxon>
        <taxon>Betaproteobacteria</taxon>
        <taxon>Burkholderiales</taxon>
        <taxon>Burkholderiaceae</taxon>
        <taxon>Paraburkholderia</taxon>
    </lineage>
</organism>
<name>A0A1H6WR28_9BURK</name>
<dbReference type="OrthoDB" id="9829147at2"/>
<reference evidence="2" key="1">
    <citation type="submission" date="2016-10" db="EMBL/GenBank/DDBJ databases">
        <authorList>
            <person name="Varghese N."/>
            <person name="Submissions S."/>
        </authorList>
    </citation>
    <scope>NUCLEOTIDE SEQUENCE [LARGE SCALE GENOMIC DNA]</scope>
    <source>
        <strain evidence="2">LMG 26031</strain>
    </source>
</reference>